<proteinExistence type="predicted"/>
<organism evidence="1 2">
    <name type="scientific">Paenibacillus roseus</name>
    <dbReference type="NCBI Taxonomy" id="2798579"/>
    <lineage>
        <taxon>Bacteria</taxon>
        <taxon>Bacillati</taxon>
        <taxon>Bacillota</taxon>
        <taxon>Bacilli</taxon>
        <taxon>Bacillales</taxon>
        <taxon>Paenibacillaceae</taxon>
        <taxon>Paenibacillus</taxon>
    </lineage>
</organism>
<accession>A0A934J2H6</accession>
<keyword evidence="2" id="KW-1185">Reference proteome</keyword>
<dbReference type="RefSeq" id="WP_199019629.1">
    <property type="nucleotide sequence ID" value="NZ_JAELUP010000065.1"/>
</dbReference>
<evidence type="ECO:0000313" key="1">
    <source>
        <dbReference type="EMBL" id="MBJ6362084.1"/>
    </source>
</evidence>
<gene>
    <name evidence="1" type="ORF">JFN88_12485</name>
</gene>
<sequence length="42" mass="4869">MNWYPHIKQYYKQGFYTEANIQVFVAAGWITTEQADDIIGSA</sequence>
<dbReference type="EMBL" id="JAELUP010000065">
    <property type="protein sequence ID" value="MBJ6362084.1"/>
    <property type="molecule type" value="Genomic_DNA"/>
</dbReference>
<comment type="caution">
    <text evidence="1">The sequence shown here is derived from an EMBL/GenBank/DDBJ whole genome shotgun (WGS) entry which is preliminary data.</text>
</comment>
<dbReference type="Pfam" id="PF09693">
    <property type="entry name" value="Phage_XkdX"/>
    <property type="match status" value="1"/>
</dbReference>
<name>A0A934J2H6_9BACL</name>
<protein>
    <submittedName>
        <fullName evidence="1">XkdX family protein</fullName>
    </submittedName>
</protein>
<dbReference type="Proteomes" id="UP000640274">
    <property type="component" value="Unassembled WGS sequence"/>
</dbReference>
<dbReference type="AlphaFoldDB" id="A0A934J2H6"/>
<dbReference type="NCBIfam" id="TIGR01669">
    <property type="entry name" value="phage_XkdX"/>
    <property type="match status" value="1"/>
</dbReference>
<reference evidence="1" key="1">
    <citation type="submission" date="2020-12" db="EMBL/GenBank/DDBJ databases">
        <authorList>
            <person name="Huq M.A."/>
        </authorList>
    </citation>
    <scope>NUCLEOTIDE SEQUENCE</scope>
    <source>
        <strain evidence="1">MAHUQ-46</strain>
    </source>
</reference>
<evidence type="ECO:0000313" key="2">
    <source>
        <dbReference type="Proteomes" id="UP000640274"/>
    </source>
</evidence>
<dbReference type="InterPro" id="IPR010022">
    <property type="entry name" value="XkdX"/>
</dbReference>